<evidence type="ECO:0000259" key="1">
    <source>
        <dbReference type="Pfam" id="PF00535"/>
    </source>
</evidence>
<protein>
    <submittedName>
        <fullName evidence="2">Glycosyltransferase</fullName>
        <ecNumber evidence="2">2.4.-.-</ecNumber>
    </submittedName>
</protein>
<gene>
    <name evidence="2" type="ORF">M8523_16200</name>
</gene>
<dbReference type="Gene3D" id="3.90.550.10">
    <property type="entry name" value="Spore Coat Polysaccharide Biosynthesis Protein SpsA, Chain A"/>
    <property type="match status" value="1"/>
</dbReference>
<organism evidence="2 3">
    <name type="scientific">Lichenifustis flavocetrariae</name>
    <dbReference type="NCBI Taxonomy" id="2949735"/>
    <lineage>
        <taxon>Bacteria</taxon>
        <taxon>Pseudomonadati</taxon>
        <taxon>Pseudomonadota</taxon>
        <taxon>Alphaproteobacteria</taxon>
        <taxon>Hyphomicrobiales</taxon>
        <taxon>Lichenihabitantaceae</taxon>
        <taxon>Lichenifustis</taxon>
    </lineage>
</organism>
<proteinExistence type="predicted"/>
<name>A0AA41Z2Z1_9HYPH</name>
<comment type="caution">
    <text evidence="2">The sequence shown here is derived from an EMBL/GenBank/DDBJ whole genome shotgun (WGS) entry which is preliminary data.</text>
</comment>
<dbReference type="PANTHER" id="PTHR43685:SF2">
    <property type="entry name" value="GLYCOSYLTRANSFERASE 2-LIKE DOMAIN-CONTAINING PROTEIN"/>
    <property type="match status" value="1"/>
</dbReference>
<dbReference type="AlphaFoldDB" id="A0AA41Z2Z1"/>
<dbReference type="SUPFAM" id="SSF53448">
    <property type="entry name" value="Nucleotide-diphospho-sugar transferases"/>
    <property type="match status" value="1"/>
</dbReference>
<dbReference type="PANTHER" id="PTHR43685">
    <property type="entry name" value="GLYCOSYLTRANSFERASE"/>
    <property type="match status" value="1"/>
</dbReference>
<dbReference type="InterPro" id="IPR050834">
    <property type="entry name" value="Glycosyltransf_2"/>
</dbReference>
<dbReference type="Proteomes" id="UP001165667">
    <property type="component" value="Unassembled WGS sequence"/>
</dbReference>
<sequence length="310" mass="34881">MPTCDILLASYNAAKYGPALLDSLLSQTYQEFQLIVRDDGSTDNSLDLLRQYQPKFGGRMRIVQDGHPTGSAQGNFSLLLQESDADFVLFSDIDDVWLPTKTEHFIDLMQRHQSGLSPDTPLYAFTDVVPVDASLQPVSEGYWKFKQIDPEISQHLNRSLICCPILGCASGINRALAKLTTPVPAEVTGHDWWALLIASALGKVVYSAERTLLYRLHQANVSTPKRVSLTEYARAENRFEKVRRGMLRRSEQAQALLDAFGPAMTADKRRIVEGFVGLRREGFLRRRYNLLRGQYLYPDMARNLAVLIAS</sequence>
<dbReference type="Pfam" id="PF00535">
    <property type="entry name" value="Glycos_transf_2"/>
    <property type="match status" value="1"/>
</dbReference>
<feature type="domain" description="Glycosyltransferase 2-like" evidence="1">
    <location>
        <begin position="6"/>
        <end position="127"/>
    </location>
</feature>
<dbReference type="EC" id="2.4.-.-" evidence="2"/>
<dbReference type="InterPro" id="IPR029044">
    <property type="entry name" value="Nucleotide-diphossugar_trans"/>
</dbReference>
<accession>A0AA41Z2Z1</accession>
<keyword evidence="2" id="KW-0328">Glycosyltransferase</keyword>
<keyword evidence="2" id="KW-0808">Transferase</keyword>
<dbReference type="EMBL" id="JAMOIM010000010">
    <property type="protein sequence ID" value="MCW6509563.1"/>
    <property type="molecule type" value="Genomic_DNA"/>
</dbReference>
<dbReference type="RefSeq" id="WP_282585933.1">
    <property type="nucleotide sequence ID" value="NZ_JAMOIM010000010.1"/>
</dbReference>
<reference evidence="2" key="1">
    <citation type="submission" date="2022-05" db="EMBL/GenBank/DDBJ databases">
        <authorList>
            <person name="Pankratov T."/>
        </authorList>
    </citation>
    <scope>NUCLEOTIDE SEQUENCE</scope>
    <source>
        <strain evidence="2">BP6-180914</strain>
    </source>
</reference>
<dbReference type="InterPro" id="IPR001173">
    <property type="entry name" value="Glyco_trans_2-like"/>
</dbReference>
<evidence type="ECO:0000313" key="2">
    <source>
        <dbReference type="EMBL" id="MCW6509563.1"/>
    </source>
</evidence>
<evidence type="ECO:0000313" key="3">
    <source>
        <dbReference type="Proteomes" id="UP001165667"/>
    </source>
</evidence>
<keyword evidence="3" id="KW-1185">Reference proteome</keyword>
<dbReference type="GO" id="GO:0016757">
    <property type="term" value="F:glycosyltransferase activity"/>
    <property type="evidence" value="ECO:0007669"/>
    <property type="project" value="UniProtKB-KW"/>
</dbReference>